<keyword evidence="3" id="KW-1185">Reference proteome</keyword>
<dbReference type="Gene3D" id="1.10.472.10">
    <property type="entry name" value="Cyclin-like"/>
    <property type="match status" value="1"/>
</dbReference>
<dbReference type="PANTHER" id="PTHR15615:SF108">
    <property type="entry name" value="PROTEIN CNPPD1"/>
    <property type="match status" value="1"/>
</dbReference>
<evidence type="ECO:0000256" key="1">
    <source>
        <dbReference type="SAM" id="MobiDB-lite"/>
    </source>
</evidence>
<name>A0ABN9S180_9DINO</name>
<reference evidence="2" key="1">
    <citation type="submission" date="2023-10" db="EMBL/GenBank/DDBJ databases">
        <authorList>
            <person name="Chen Y."/>
            <person name="Shah S."/>
            <person name="Dougan E. K."/>
            <person name="Thang M."/>
            <person name="Chan C."/>
        </authorList>
    </citation>
    <scope>NUCLEOTIDE SEQUENCE [LARGE SCALE GENOMIC DNA]</scope>
</reference>
<dbReference type="EMBL" id="CAUYUJ010008458">
    <property type="protein sequence ID" value="CAK0824010.1"/>
    <property type="molecule type" value="Genomic_DNA"/>
</dbReference>
<feature type="region of interest" description="Disordered" evidence="1">
    <location>
        <begin position="22"/>
        <end position="140"/>
    </location>
</feature>
<dbReference type="CDD" id="cd20558">
    <property type="entry name" value="CYCLIN_ScPCL7-like"/>
    <property type="match status" value="1"/>
</dbReference>
<organism evidence="2 3">
    <name type="scientific">Prorocentrum cordatum</name>
    <dbReference type="NCBI Taxonomy" id="2364126"/>
    <lineage>
        <taxon>Eukaryota</taxon>
        <taxon>Sar</taxon>
        <taxon>Alveolata</taxon>
        <taxon>Dinophyceae</taxon>
        <taxon>Prorocentrales</taxon>
        <taxon>Prorocentraceae</taxon>
        <taxon>Prorocentrum</taxon>
    </lineage>
</organism>
<dbReference type="InterPro" id="IPR036915">
    <property type="entry name" value="Cyclin-like_sf"/>
</dbReference>
<proteinExistence type="predicted"/>
<dbReference type="Proteomes" id="UP001189429">
    <property type="component" value="Unassembled WGS sequence"/>
</dbReference>
<dbReference type="InterPro" id="IPR013922">
    <property type="entry name" value="Cyclin_PHO80-like"/>
</dbReference>
<gene>
    <name evidence="2" type="ORF">PCOR1329_LOCUS24544</name>
</gene>
<protein>
    <recommendedName>
        <fullName evidence="4">Cyclin</fullName>
    </recommendedName>
</protein>
<evidence type="ECO:0000313" key="3">
    <source>
        <dbReference type="Proteomes" id="UP001189429"/>
    </source>
</evidence>
<dbReference type="Pfam" id="PF08613">
    <property type="entry name" value="Cyclin"/>
    <property type="match status" value="1"/>
</dbReference>
<feature type="compositionally biased region" description="Basic residues" evidence="1">
    <location>
        <begin position="35"/>
        <end position="56"/>
    </location>
</feature>
<accession>A0ABN9S180</accession>
<feature type="compositionally biased region" description="Low complexity" evidence="1">
    <location>
        <begin position="116"/>
        <end position="140"/>
    </location>
</feature>
<evidence type="ECO:0008006" key="4">
    <source>
        <dbReference type="Google" id="ProtNLM"/>
    </source>
</evidence>
<evidence type="ECO:0000313" key="2">
    <source>
        <dbReference type="EMBL" id="CAK0824010.1"/>
    </source>
</evidence>
<sequence length="305" mass="32130">MARVWTCLPLANPAAMATDSCAGWSGQAGDQATTTRRRSRTSGCRSKRHQQCRRRAAGPSILSWRPVAAGVPGQAPEDSAVDDASGAGPAPRAGRAAAEPQPLERPGGRAGPPVGPTAGEAGTEPPSAAAGSEAGGREPPVVVANPAVDARSEAVIGLGLASVIAQMAAMAADHGALTPFHCKFPPSIGVGEYLARLCHHTRCSSGCLVVSLLYIDRLIKRHPAYVVVSPLSCHRLMLISIAIAVKFHDDTYYSNAFYAKAGGVQLKEFNALERKFLQLIEWNLHVEAKEYDLYDMILRSAESGG</sequence>
<dbReference type="SUPFAM" id="SSF47954">
    <property type="entry name" value="Cyclin-like"/>
    <property type="match status" value="1"/>
</dbReference>
<dbReference type="PANTHER" id="PTHR15615">
    <property type="match status" value="1"/>
</dbReference>
<comment type="caution">
    <text evidence="2">The sequence shown here is derived from an EMBL/GenBank/DDBJ whole genome shotgun (WGS) entry which is preliminary data.</text>
</comment>
<feature type="compositionally biased region" description="Low complexity" evidence="1">
    <location>
        <begin position="86"/>
        <end position="98"/>
    </location>
</feature>